<evidence type="ECO:0000313" key="1">
    <source>
        <dbReference type="EMBL" id="KKN70267.1"/>
    </source>
</evidence>
<gene>
    <name evidence="1" type="ORF">LCGC14_0432920</name>
</gene>
<protein>
    <submittedName>
        <fullName evidence="1">Uncharacterized protein</fullName>
    </submittedName>
</protein>
<organism evidence="1">
    <name type="scientific">marine sediment metagenome</name>
    <dbReference type="NCBI Taxonomy" id="412755"/>
    <lineage>
        <taxon>unclassified sequences</taxon>
        <taxon>metagenomes</taxon>
        <taxon>ecological metagenomes</taxon>
    </lineage>
</organism>
<dbReference type="EMBL" id="LAZR01000407">
    <property type="protein sequence ID" value="KKN70267.1"/>
    <property type="molecule type" value="Genomic_DNA"/>
</dbReference>
<accession>A0A0F9T5Y9</accession>
<dbReference type="AlphaFoldDB" id="A0A0F9T5Y9"/>
<sequence length="80" mass="9208">MGALMSFYTGTIEEFTRWEVSACKAEGIPNKHSQKYSEAIEPPNTSGDYIWKFGKYDTLELPKITYQEALDQGYFETPEE</sequence>
<reference evidence="1" key="1">
    <citation type="journal article" date="2015" name="Nature">
        <title>Complex archaea that bridge the gap between prokaryotes and eukaryotes.</title>
        <authorList>
            <person name="Spang A."/>
            <person name="Saw J.H."/>
            <person name="Jorgensen S.L."/>
            <person name="Zaremba-Niedzwiedzka K."/>
            <person name="Martijn J."/>
            <person name="Lind A.E."/>
            <person name="van Eijk R."/>
            <person name="Schleper C."/>
            <person name="Guy L."/>
            <person name="Ettema T.J."/>
        </authorList>
    </citation>
    <scope>NUCLEOTIDE SEQUENCE</scope>
</reference>
<proteinExistence type="predicted"/>
<name>A0A0F9T5Y9_9ZZZZ</name>
<comment type="caution">
    <text evidence="1">The sequence shown here is derived from an EMBL/GenBank/DDBJ whole genome shotgun (WGS) entry which is preliminary data.</text>
</comment>